<dbReference type="InterPro" id="IPR050542">
    <property type="entry name" value="Glycosyl_Hydrlase18_Chitinase"/>
</dbReference>
<dbReference type="SUPFAM" id="SSF51445">
    <property type="entry name" value="(Trans)glycosidases"/>
    <property type="match status" value="1"/>
</dbReference>
<dbReference type="InterPro" id="IPR011583">
    <property type="entry name" value="Chitinase_II/V-like_cat"/>
</dbReference>
<dbReference type="PROSITE" id="PS01095">
    <property type="entry name" value="GH18_1"/>
    <property type="match status" value="1"/>
</dbReference>
<evidence type="ECO:0000256" key="1">
    <source>
        <dbReference type="ARBA" id="ARBA00012729"/>
    </source>
</evidence>
<dbReference type="Pfam" id="PF00704">
    <property type="entry name" value="Glyco_hydro_18"/>
    <property type="match status" value="1"/>
</dbReference>
<evidence type="ECO:0000256" key="5">
    <source>
        <dbReference type="RuleBase" id="RU004453"/>
    </source>
</evidence>
<comment type="similarity">
    <text evidence="5">Belongs to the glycosyl hydrolase 18 family.</text>
</comment>
<dbReference type="OrthoDB" id="315328at2"/>
<feature type="domain" description="GH18" evidence="6">
    <location>
        <begin position="4"/>
        <end position="282"/>
    </location>
</feature>
<dbReference type="PANTHER" id="PTHR45708">
    <property type="entry name" value="ENDOCHITINASE"/>
    <property type="match status" value="1"/>
</dbReference>
<dbReference type="PANTHER" id="PTHR45708:SF49">
    <property type="entry name" value="ENDOCHITINASE"/>
    <property type="match status" value="1"/>
</dbReference>
<reference evidence="8" key="1">
    <citation type="submission" date="2016-12" db="EMBL/GenBank/DDBJ databases">
        <authorList>
            <person name="Rodrigo-Torres L."/>
            <person name="Arahal R.D."/>
            <person name="Lucena T."/>
        </authorList>
    </citation>
    <scope>NUCLEOTIDE SEQUENCE [LARGE SCALE GENOMIC DNA]</scope>
</reference>
<evidence type="ECO:0000256" key="4">
    <source>
        <dbReference type="RuleBase" id="RU000489"/>
    </source>
</evidence>
<evidence type="ECO:0000256" key="2">
    <source>
        <dbReference type="ARBA" id="ARBA00022801"/>
    </source>
</evidence>
<dbReference type="EC" id="3.2.1.14" evidence="1"/>
<name>A0A1M7Z112_9VIBR</name>
<accession>A0A1M7Z112</accession>
<dbReference type="Proteomes" id="UP000184600">
    <property type="component" value="Unassembled WGS sequence"/>
</dbReference>
<dbReference type="InterPro" id="IPR001579">
    <property type="entry name" value="Glyco_hydro_18_chit_AS"/>
</dbReference>
<dbReference type="GO" id="GO:0008061">
    <property type="term" value="F:chitin binding"/>
    <property type="evidence" value="ECO:0007669"/>
    <property type="project" value="InterPro"/>
</dbReference>
<dbReference type="InterPro" id="IPR001223">
    <property type="entry name" value="Glyco_hydro18_cat"/>
</dbReference>
<protein>
    <recommendedName>
        <fullName evidence="1">chitinase</fullName>
        <ecNumber evidence="1">3.2.1.14</ecNumber>
    </recommendedName>
</protein>
<evidence type="ECO:0000313" key="8">
    <source>
        <dbReference type="Proteomes" id="UP000184600"/>
    </source>
</evidence>
<sequence length="282" mass="30038">MSKQYVVGYFNGSVTQQEIETKAKDYDVVIFAFWVSPEEGVFGAAASAAGNPALVELVKKQGKRCLLSVGGSTFHPQVNDLASAEAFGTGAAKFALQHGFDGVDFDIENIQMNNDSLAWLAKATNACLSVAGADRLYISHAPQGPYFTGQGGYAALESLTQGRIDAFYIQYYNQGTWAYQSYENYDSMFATTYNDSGEDYANPTSITSISQRQGIPAEKLYVGKPVSTDDLGGSGYLSPEELTAILGQAKAAGIGFGGVMGWCIDSDTDGSWGAAMKAALQD</sequence>
<keyword evidence="8" id="KW-1185">Reference proteome</keyword>
<dbReference type="SMART" id="SM00636">
    <property type="entry name" value="Glyco_18"/>
    <property type="match status" value="1"/>
</dbReference>
<dbReference type="GO" id="GO:0008843">
    <property type="term" value="F:endochitinase activity"/>
    <property type="evidence" value="ECO:0007669"/>
    <property type="project" value="UniProtKB-EC"/>
</dbReference>
<dbReference type="GO" id="GO:0005975">
    <property type="term" value="P:carbohydrate metabolic process"/>
    <property type="evidence" value="ECO:0007669"/>
    <property type="project" value="InterPro"/>
</dbReference>
<dbReference type="EMBL" id="FRFG01000073">
    <property type="protein sequence ID" value="SHO58649.1"/>
    <property type="molecule type" value="Genomic_DNA"/>
</dbReference>
<keyword evidence="2 4" id="KW-0378">Hydrolase</keyword>
<dbReference type="STRING" id="1117707.VQ7734_04421"/>
<evidence type="ECO:0000313" key="7">
    <source>
        <dbReference type="EMBL" id="SHO58649.1"/>
    </source>
</evidence>
<dbReference type="RefSeq" id="WP_073586093.1">
    <property type="nucleotide sequence ID" value="NZ_AP024898.1"/>
</dbReference>
<dbReference type="AlphaFoldDB" id="A0A1M7Z112"/>
<dbReference type="PROSITE" id="PS51910">
    <property type="entry name" value="GH18_2"/>
    <property type="match status" value="1"/>
</dbReference>
<proteinExistence type="inferred from homology"/>
<keyword evidence="3 4" id="KW-0326">Glycosidase</keyword>
<dbReference type="InterPro" id="IPR017853">
    <property type="entry name" value="GH"/>
</dbReference>
<organism evidence="7 8">
    <name type="scientific">Vibrio quintilis</name>
    <dbReference type="NCBI Taxonomy" id="1117707"/>
    <lineage>
        <taxon>Bacteria</taxon>
        <taxon>Pseudomonadati</taxon>
        <taxon>Pseudomonadota</taxon>
        <taxon>Gammaproteobacteria</taxon>
        <taxon>Vibrionales</taxon>
        <taxon>Vibrionaceae</taxon>
        <taxon>Vibrio</taxon>
    </lineage>
</organism>
<dbReference type="Gene3D" id="3.20.20.80">
    <property type="entry name" value="Glycosidases"/>
    <property type="match status" value="1"/>
</dbReference>
<gene>
    <name evidence="7" type="ORF">VQ7734_04421</name>
</gene>
<evidence type="ECO:0000259" key="6">
    <source>
        <dbReference type="PROSITE" id="PS51910"/>
    </source>
</evidence>
<evidence type="ECO:0000256" key="3">
    <source>
        <dbReference type="ARBA" id="ARBA00023295"/>
    </source>
</evidence>